<keyword evidence="2" id="KW-1185">Reference proteome</keyword>
<comment type="caution">
    <text evidence="1">The sequence shown here is derived from an EMBL/GenBank/DDBJ whole genome shotgun (WGS) entry which is preliminary data.</text>
</comment>
<evidence type="ECO:0000313" key="1">
    <source>
        <dbReference type="EMBL" id="CAG8613517.1"/>
    </source>
</evidence>
<proteinExistence type="predicted"/>
<sequence>MSINFKKNVPAFILYRSRKQVNETSLDVNLLNFRVAEDIVYHDLLEDKISNSREIQSENE</sequence>
<accession>A0ACA9MYP8</accession>
<dbReference type="EMBL" id="CAJVPU010011313">
    <property type="protein sequence ID" value="CAG8613517.1"/>
    <property type="molecule type" value="Genomic_DNA"/>
</dbReference>
<name>A0ACA9MYP8_9GLOM</name>
<reference evidence="1" key="1">
    <citation type="submission" date="2021-06" db="EMBL/GenBank/DDBJ databases">
        <authorList>
            <person name="Kallberg Y."/>
            <person name="Tangrot J."/>
            <person name="Rosling A."/>
        </authorList>
    </citation>
    <scope>NUCLEOTIDE SEQUENCE</scope>
    <source>
        <strain evidence="1">IL203A</strain>
    </source>
</reference>
<evidence type="ECO:0000313" key="2">
    <source>
        <dbReference type="Proteomes" id="UP000789702"/>
    </source>
</evidence>
<protein>
    <submittedName>
        <fullName evidence="1">2826_t:CDS:1</fullName>
    </submittedName>
</protein>
<dbReference type="Proteomes" id="UP000789702">
    <property type="component" value="Unassembled WGS sequence"/>
</dbReference>
<organism evidence="1 2">
    <name type="scientific">Dentiscutata heterogama</name>
    <dbReference type="NCBI Taxonomy" id="1316150"/>
    <lineage>
        <taxon>Eukaryota</taxon>
        <taxon>Fungi</taxon>
        <taxon>Fungi incertae sedis</taxon>
        <taxon>Mucoromycota</taxon>
        <taxon>Glomeromycotina</taxon>
        <taxon>Glomeromycetes</taxon>
        <taxon>Diversisporales</taxon>
        <taxon>Gigasporaceae</taxon>
        <taxon>Dentiscutata</taxon>
    </lineage>
</organism>
<gene>
    <name evidence="1" type="ORF">DHETER_LOCUS7730</name>
</gene>